<reference evidence="1 2" key="1">
    <citation type="submission" date="2018-06" db="EMBL/GenBank/DDBJ databases">
        <authorList>
            <consortium name="Pathogen Informatics"/>
            <person name="Doyle S."/>
        </authorList>
    </citation>
    <scope>NUCLEOTIDE SEQUENCE [LARGE SCALE GENOMIC DNA]</scope>
    <source>
        <strain evidence="1 2">NCTC12123</strain>
    </source>
</reference>
<evidence type="ECO:0000313" key="1">
    <source>
        <dbReference type="EMBL" id="STD19965.1"/>
    </source>
</evidence>
<sequence>MKYEIPESEDIEWQQDMLREIDCALDVLRDEHEHAVVVEEIINDITARIASLRAYSGY</sequence>
<dbReference type="EMBL" id="UFYI01000007">
    <property type="protein sequence ID" value="STD19965.1"/>
    <property type="molecule type" value="Genomic_DNA"/>
</dbReference>
<organism evidence="1 2">
    <name type="scientific">Enterobacter asburiae</name>
    <dbReference type="NCBI Taxonomy" id="61645"/>
    <lineage>
        <taxon>Bacteria</taxon>
        <taxon>Pseudomonadati</taxon>
        <taxon>Pseudomonadota</taxon>
        <taxon>Gammaproteobacteria</taxon>
        <taxon>Enterobacterales</taxon>
        <taxon>Enterobacteriaceae</taxon>
        <taxon>Enterobacter</taxon>
        <taxon>Enterobacter cloacae complex</taxon>
    </lineage>
</organism>
<proteinExistence type="predicted"/>
<name>A0A376FBB9_ENTAS</name>
<dbReference type="AlphaFoldDB" id="A0A376FBB9"/>
<dbReference type="Proteomes" id="UP000255163">
    <property type="component" value="Unassembled WGS sequence"/>
</dbReference>
<accession>A0A376FBB9</accession>
<protein>
    <submittedName>
        <fullName evidence="1">Uncharacterized protein</fullName>
    </submittedName>
</protein>
<evidence type="ECO:0000313" key="2">
    <source>
        <dbReference type="Proteomes" id="UP000255163"/>
    </source>
</evidence>
<dbReference type="RefSeq" id="WP_167347074.1">
    <property type="nucleotide sequence ID" value="NZ_CP011863.1"/>
</dbReference>
<gene>
    <name evidence="1" type="ORF">NCTC12123_01606</name>
</gene>